<gene>
    <name evidence="1" type="ORF">F5148DRAFT_1292628</name>
</gene>
<accession>A0ACC0TT65</accession>
<evidence type="ECO:0000313" key="2">
    <source>
        <dbReference type="Proteomes" id="UP001207468"/>
    </source>
</evidence>
<sequence>MAIASAPHMTTIFTSSAIVTAPASPTVITVTASVTPLPFVVSAPMPVSPTAIPSLSTAVPSVVAPAPSVSAITPTLMSMNSCLLPMPLLPNHTAISYPPTTVSLPCLIKDVNEEQIEKECTDNWKTKSMPPSQKHMPQLL</sequence>
<dbReference type="Proteomes" id="UP001207468">
    <property type="component" value="Unassembled WGS sequence"/>
</dbReference>
<comment type="caution">
    <text evidence="1">The sequence shown here is derived from an EMBL/GenBank/DDBJ whole genome shotgun (WGS) entry which is preliminary data.</text>
</comment>
<name>A0ACC0TT65_9AGAM</name>
<reference evidence="1" key="1">
    <citation type="submission" date="2021-03" db="EMBL/GenBank/DDBJ databases">
        <title>Evolutionary priming and transition to the ectomycorrhizal habit in an iconic lineage of mushroom-forming fungi: is preadaptation a requirement?</title>
        <authorList>
            <consortium name="DOE Joint Genome Institute"/>
            <person name="Looney B.P."/>
            <person name="Miyauchi S."/>
            <person name="Morin E."/>
            <person name="Drula E."/>
            <person name="Courty P.E."/>
            <person name="Chicoki N."/>
            <person name="Fauchery L."/>
            <person name="Kohler A."/>
            <person name="Kuo A."/>
            <person name="LaButti K."/>
            <person name="Pangilinan J."/>
            <person name="Lipzen A."/>
            <person name="Riley R."/>
            <person name="Andreopoulos W."/>
            <person name="He G."/>
            <person name="Johnson J."/>
            <person name="Barry K.W."/>
            <person name="Grigoriev I.V."/>
            <person name="Nagy L."/>
            <person name="Hibbett D."/>
            <person name="Henrissat B."/>
            <person name="Matheny P.B."/>
            <person name="Labbe J."/>
            <person name="Martin A.F."/>
        </authorList>
    </citation>
    <scope>NUCLEOTIDE SEQUENCE</scope>
    <source>
        <strain evidence="1">BPL698</strain>
    </source>
</reference>
<evidence type="ECO:0000313" key="1">
    <source>
        <dbReference type="EMBL" id="KAI9446871.1"/>
    </source>
</evidence>
<proteinExistence type="predicted"/>
<keyword evidence="2" id="KW-1185">Reference proteome</keyword>
<protein>
    <submittedName>
        <fullName evidence="1">Uncharacterized protein</fullName>
    </submittedName>
</protein>
<organism evidence="1 2">
    <name type="scientific">Russula earlei</name>
    <dbReference type="NCBI Taxonomy" id="71964"/>
    <lineage>
        <taxon>Eukaryota</taxon>
        <taxon>Fungi</taxon>
        <taxon>Dikarya</taxon>
        <taxon>Basidiomycota</taxon>
        <taxon>Agaricomycotina</taxon>
        <taxon>Agaricomycetes</taxon>
        <taxon>Russulales</taxon>
        <taxon>Russulaceae</taxon>
        <taxon>Russula</taxon>
    </lineage>
</organism>
<dbReference type="EMBL" id="JAGFNK010000631">
    <property type="protein sequence ID" value="KAI9446871.1"/>
    <property type="molecule type" value="Genomic_DNA"/>
</dbReference>